<dbReference type="AlphaFoldDB" id="A0AAV4VU52"/>
<protein>
    <submittedName>
        <fullName evidence="1">Uncharacterized protein</fullName>
    </submittedName>
</protein>
<sequence length="129" mass="14491">MMLSDKFPENLLRRRNSNYATHSLVSTSLNYCGFRCCASSLKLHFLTCSSVSLSEPVLLSGMLHFLSAPFHSCGLPGRTSVDRVHFCWISGGLEKCLWGRFNREFISFTHKLNLITSDVPSALSLNNQM</sequence>
<gene>
    <name evidence="1" type="ORF">CEXT_120391</name>
</gene>
<evidence type="ECO:0000313" key="2">
    <source>
        <dbReference type="Proteomes" id="UP001054945"/>
    </source>
</evidence>
<keyword evidence="2" id="KW-1185">Reference proteome</keyword>
<organism evidence="1 2">
    <name type="scientific">Caerostris extrusa</name>
    <name type="common">Bark spider</name>
    <name type="synonym">Caerostris bankana</name>
    <dbReference type="NCBI Taxonomy" id="172846"/>
    <lineage>
        <taxon>Eukaryota</taxon>
        <taxon>Metazoa</taxon>
        <taxon>Ecdysozoa</taxon>
        <taxon>Arthropoda</taxon>
        <taxon>Chelicerata</taxon>
        <taxon>Arachnida</taxon>
        <taxon>Araneae</taxon>
        <taxon>Araneomorphae</taxon>
        <taxon>Entelegynae</taxon>
        <taxon>Araneoidea</taxon>
        <taxon>Araneidae</taxon>
        <taxon>Caerostris</taxon>
    </lineage>
</organism>
<comment type="caution">
    <text evidence="1">The sequence shown here is derived from an EMBL/GenBank/DDBJ whole genome shotgun (WGS) entry which is preliminary data.</text>
</comment>
<name>A0AAV4VU52_CAEEX</name>
<evidence type="ECO:0000313" key="1">
    <source>
        <dbReference type="EMBL" id="GIY73528.1"/>
    </source>
</evidence>
<accession>A0AAV4VU52</accession>
<proteinExistence type="predicted"/>
<dbReference type="Proteomes" id="UP001054945">
    <property type="component" value="Unassembled WGS sequence"/>
</dbReference>
<reference evidence="1 2" key="1">
    <citation type="submission" date="2021-06" db="EMBL/GenBank/DDBJ databases">
        <title>Caerostris extrusa draft genome.</title>
        <authorList>
            <person name="Kono N."/>
            <person name="Arakawa K."/>
        </authorList>
    </citation>
    <scope>NUCLEOTIDE SEQUENCE [LARGE SCALE GENOMIC DNA]</scope>
</reference>
<dbReference type="EMBL" id="BPLR01015095">
    <property type="protein sequence ID" value="GIY73528.1"/>
    <property type="molecule type" value="Genomic_DNA"/>
</dbReference>